<dbReference type="Proteomes" id="UP000325577">
    <property type="component" value="Linkage Group LG0"/>
</dbReference>
<accession>A0A5J5C4I4</accession>
<reference evidence="1 2" key="1">
    <citation type="submission" date="2019-09" db="EMBL/GenBank/DDBJ databases">
        <title>A chromosome-level genome assembly of the Chinese tupelo Nyssa sinensis.</title>
        <authorList>
            <person name="Yang X."/>
            <person name="Kang M."/>
            <person name="Yang Y."/>
            <person name="Xiong H."/>
            <person name="Wang M."/>
            <person name="Zhang Z."/>
            <person name="Wang Z."/>
            <person name="Wu H."/>
            <person name="Ma T."/>
            <person name="Liu J."/>
            <person name="Xi Z."/>
        </authorList>
    </citation>
    <scope>NUCLEOTIDE SEQUENCE [LARGE SCALE GENOMIC DNA]</scope>
    <source>
        <strain evidence="1">J267</strain>
        <tissue evidence="1">Leaf</tissue>
    </source>
</reference>
<sequence>MSYTNTLTQSHSILLYAIAIEVLIDEASAIFTAIDSAASGRRTTILPFGSVITRTYVVDASAVEDMEANTAEAGGAVPNEDYLVNQMPSQYCRDFTPPHLFYSNPGVSSSSAPSSITRRDLEEYLQRLWMDFFIPVL</sequence>
<dbReference type="EMBL" id="CM018031">
    <property type="protein sequence ID" value="KAA8549744.1"/>
    <property type="molecule type" value="Genomic_DNA"/>
</dbReference>
<organism evidence="1 2">
    <name type="scientific">Nyssa sinensis</name>
    <dbReference type="NCBI Taxonomy" id="561372"/>
    <lineage>
        <taxon>Eukaryota</taxon>
        <taxon>Viridiplantae</taxon>
        <taxon>Streptophyta</taxon>
        <taxon>Embryophyta</taxon>
        <taxon>Tracheophyta</taxon>
        <taxon>Spermatophyta</taxon>
        <taxon>Magnoliopsida</taxon>
        <taxon>eudicotyledons</taxon>
        <taxon>Gunneridae</taxon>
        <taxon>Pentapetalae</taxon>
        <taxon>asterids</taxon>
        <taxon>Cornales</taxon>
        <taxon>Nyssaceae</taxon>
        <taxon>Nyssa</taxon>
    </lineage>
</organism>
<name>A0A5J5C4I4_9ASTE</name>
<evidence type="ECO:0000313" key="2">
    <source>
        <dbReference type="Proteomes" id="UP000325577"/>
    </source>
</evidence>
<evidence type="ECO:0000313" key="1">
    <source>
        <dbReference type="EMBL" id="KAA8549744.1"/>
    </source>
</evidence>
<dbReference type="AlphaFoldDB" id="A0A5J5C4I4"/>
<keyword evidence="2" id="KW-1185">Reference proteome</keyword>
<protein>
    <submittedName>
        <fullName evidence="1">Uncharacterized protein</fullName>
    </submittedName>
</protein>
<gene>
    <name evidence="1" type="ORF">F0562_001238</name>
</gene>
<proteinExistence type="predicted"/>